<name>A0A9P5PMQ8_9AGAR</name>
<proteinExistence type="predicted"/>
<evidence type="ECO:0000313" key="1">
    <source>
        <dbReference type="EMBL" id="KAF9064855.1"/>
    </source>
</evidence>
<dbReference type="Proteomes" id="UP000772434">
    <property type="component" value="Unassembled WGS sequence"/>
</dbReference>
<protein>
    <submittedName>
        <fullName evidence="1">Uncharacterized protein</fullName>
    </submittedName>
</protein>
<comment type="caution">
    <text evidence="1">The sequence shown here is derived from an EMBL/GenBank/DDBJ whole genome shotgun (WGS) entry which is preliminary data.</text>
</comment>
<dbReference type="AlphaFoldDB" id="A0A9P5PMQ8"/>
<organism evidence="1 2">
    <name type="scientific">Rhodocollybia butyracea</name>
    <dbReference type="NCBI Taxonomy" id="206335"/>
    <lineage>
        <taxon>Eukaryota</taxon>
        <taxon>Fungi</taxon>
        <taxon>Dikarya</taxon>
        <taxon>Basidiomycota</taxon>
        <taxon>Agaricomycotina</taxon>
        <taxon>Agaricomycetes</taxon>
        <taxon>Agaricomycetidae</taxon>
        <taxon>Agaricales</taxon>
        <taxon>Marasmiineae</taxon>
        <taxon>Omphalotaceae</taxon>
        <taxon>Rhodocollybia</taxon>
    </lineage>
</organism>
<accession>A0A9P5PMQ8</accession>
<sequence length="191" mass="20803">MFMAALAMYLFAKNAQKSSAASMPPVENIISAITFCAATGFIFRGYLPLIPFVMLPSIVLLSCVVFEQDTVLLFTHLPFHPLPFILQLSSDILYPPSDLAYGLKPTSFSGKPCLAHVINLAVNAVKPSEPDSAHLAFWATILDAEGPLTPLGQVAMSVSHKIKFGLDLNHLIAEDVKTFDDMPELEPSSPW</sequence>
<reference evidence="1" key="1">
    <citation type="submission" date="2020-11" db="EMBL/GenBank/DDBJ databases">
        <authorList>
            <consortium name="DOE Joint Genome Institute"/>
            <person name="Ahrendt S."/>
            <person name="Riley R."/>
            <person name="Andreopoulos W."/>
            <person name="Labutti K."/>
            <person name="Pangilinan J."/>
            <person name="Ruiz-Duenas F.J."/>
            <person name="Barrasa J.M."/>
            <person name="Sanchez-Garcia M."/>
            <person name="Camarero S."/>
            <person name="Miyauchi S."/>
            <person name="Serrano A."/>
            <person name="Linde D."/>
            <person name="Babiker R."/>
            <person name="Drula E."/>
            <person name="Ayuso-Fernandez I."/>
            <person name="Pacheco R."/>
            <person name="Padilla G."/>
            <person name="Ferreira P."/>
            <person name="Barriuso J."/>
            <person name="Kellner H."/>
            <person name="Castanera R."/>
            <person name="Alfaro M."/>
            <person name="Ramirez L."/>
            <person name="Pisabarro A.G."/>
            <person name="Kuo A."/>
            <person name="Tritt A."/>
            <person name="Lipzen A."/>
            <person name="He G."/>
            <person name="Yan M."/>
            <person name="Ng V."/>
            <person name="Cullen D."/>
            <person name="Martin F."/>
            <person name="Rosso M.-N."/>
            <person name="Henrissat B."/>
            <person name="Hibbett D."/>
            <person name="Martinez A.T."/>
            <person name="Grigoriev I.V."/>
        </authorList>
    </citation>
    <scope>NUCLEOTIDE SEQUENCE</scope>
    <source>
        <strain evidence="1">AH 40177</strain>
    </source>
</reference>
<dbReference type="EMBL" id="JADNRY010000113">
    <property type="protein sequence ID" value="KAF9064855.1"/>
    <property type="molecule type" value="Genomic_DNA"/>
</dbReference>
<evidence type="ECO:0000313" key="2">
    <source>
        <dbReference type="Proteomes" id="UP000772434"/>
    </source>
</evidence>
<keyword evidence="2" id="KW-1185">Reference proteome</keyword>
<gene>
    <name evidence="1" type="ORF">BDP27DRAFT_1467551</name>
</gene>